<accession>A0ABX4BPW8</accession>
<dbReference type="PROSITE" id="PS51257">
    <property type="entry name" value="PROKAR_LIPOPROTEIN"/>
    <property type="match status" value="1"/>
</dbReference>
<keyword evidence="3" id="KW-1185">Reference proteome</keyword>
<organism evidence="2 3">
    <name type="scientific">Flavobacterium frigidimaris</name>
    <dbReference type="NCBI Taxonomy" id="262320"/>
    <lineage>
        <taxon>Bacteria</taxon>
        <taxon>Pseudomonadati</taxon>
        <taxon>Bacteroidota</taxon>
        <taxon>Flavobacteriia</taxon>
        <taxon>Flavobacteriales</taxon>
        <taxon>Flavobacteriaceae</taxon>
        <taxon>Flavobacterium</taxon>
    </lineage>
</organism>
<name>A0ABX4BPW8_FLAFR</name>
<evidence type="ECO:0000313" key="2">
    <source>
        <dbReference type="EMBL" id="OXA78263.1"/>
    </source>
</evidence>
<proteinExistence type="predicted"/>
<dbReference type="Proteomes" id="UP000198382">
    <property type="component" value="Unassembled WGS sequence"/>
</dbReference>
<dbReference type="Pfam" id="PF13628">
    <property type="entry name" value="DUF4142"/>
    <property type="match status" value="1"/>
</dbReference>
<dbReference type="Gene3D" id="1.20.1260.10">
    <property type="match status" value="1"/>
</dbReference>
<feature type="domain" description="DUF4142" evidence="1">
    <location>
        <begin position="59"/>
        <end position="182"/>
    </location>
</feature>
<reference evidence="2 3" key="1">
    <citation type="submission" date="2016-11" db="EMBL/GenBank/DDBJ databases">
        <title>Whole genomes of Flavobacteriaceae.</title>
        <authorList>
            <person name="Stine C."/>
            <person name="Li C."/>
            <person name="Tadesse D."/>
        </authorList>
    </citation>
    <scope>NUCLEOTIDE SEQUENCE [LARGE SCALE GENOMIC DNA]</scope>
    <source>
        <strain evidence="2 3">DSM 15937</strain>
    </source>
</reference>
<evidence type="ECO:0000313" key="3">
    <source>
        <dbReference type="Proteomes" id="UP000198382"/>
    </source>
</evidence>
<dbReference type="RefSeq" id="WP_074656672.1">
    <property type="nucleotide sequence ID" value="NZ_MUGV01000022.1"/>
</dbReference>
<protein>
    <recommendedName>
        <fullName evidence="1">DUF4142 domain-containing protein</fullName>
    </recommendedName>
</protein>
<dbReference type="EMBL" id="MUGV01000022">
    <property type="protein sequence ID" value="OXA78263.1"/>
    <property type="molecule type" value="Genomic_DNA"/>
</dbReference>
<dbReference type="InterPro" id="IPR025419">
    <property type="entry name" value="DUF4142"/>
</dbReference>
<comment type="caution">
    <text evidence="2">The sequence shown here is derived from an EMBL/GenBank/DDBJ whole genome shotgun (WGS) entry which is preliminary data.</text>
</comment>
<dbReference type="InterPro" id="IPR012347">
    <property type="entry name" value="Ferritin-like"/>
</dbReference>
<evidence type="ECO:0000259" key="1">
    <source>
        <dbReference type="Pfam" id="PF13628"/>
    </source>
</evidence>
<gene>
    <name evidence="2" type="ORF">B0A65_13965</name>
</gene>
<sequence length="188" mass="21490">MKTMPPIKAAIFKVLFLLIFTVSFSSCGEKSKRENSKKEAFNKSKNEEIETSFFIEMGNAMNSMISQSQIAQQKSSESKIVEVSKKIADHQNQLLLQVNEMANKKLIIITDISAAHKDELLELNNTNGSSFNKAYLSSMTTALDQQIKLFEQISKRTNDQLILKLVLQYLPEQYQLLRETEQIKSEFN</sequence>